<sequence>MSGEMVLILNNFNFKKMNIQKILPACAVAMGVALVMATSAFTKAPTNKSGDTLYTFQYNAPSGMHPYSQANVENVANWSYTTSTSCNGVNVEACGLQVPESYVDDPIGSPTLDASIDISATESSSNVAYVSGTAAGSNATISNKSN</sequence>
<dbReference type="AlphaFoldDB" id="A0A386HRP5"/>
<proteinExistence type="predicted"/>
<protein>
    <submittedName>
        <fullName evidence="1">Uncharacterized protein</fullName>
    </submittedName>
</protein>
<dbReference type="Proteomes" id="UP000266118">
    <property type="component" value="Chromosome"/>
</dbReference>
<accession>A0A386HRP5</accession>
<gene>
    <name evidence="1" type="ORF">D6B99_13125</name>
</gene>
<organism evidence="1 2">
    <name type="scientific">Arachidicoccus soli</name>
    <dbReference type="NCBI Taxonomy" id="2341117"/>
    <lineage>
        <taxon>Bacteria</taxon>
        <taxon>Pseudomonadati</taxon>
        <taxon>Bacteroidota</taxon>
        <taxon>Chitinophagia</taxon>
        <taxon>Chitinophagales</taxon>
        <taxon>Chitinophagaceae</taxon>
        <taxon>Arachidicoccus</taxon>
    </lineage>
</organism>
<keyword evidence="2" id="KW-1185">Reference proteome</keyword>
<evidence type="ECO:0000313" key="1">
    <source>
        <dbReference type="EMBL" id="AYD48463.1"/>
    </source>
</evidence>
<evidence type="ECO:0000313" key="2">
    <source>
        <dbReference type="Proteomes" id="UP000266118"/>
    </source>
</evidence>
<name>A0A386HRP5_9BACT</name>
<dbReference type="KEGG" id="ark:D6B99_13125"/>
<dbReference type="EMBL" id="CP032489">
    <property type="protein sequence ID" value="AYD48463.1"/>
    <property type="molecule type" value="Genomic_DNA"/>
</dbReference>
<reference evidence="1 2" key="1">
    <citation type="submission" date="2018-09" db="EMBL/GenBank/DDBJ databases">
        <title>Arachidicoccus sp. nov., a bacterium isolated from soil.</title>
        <authorList>
            <person name="Weon H.-Y."/>
            <person name="Kwon S.-W."/>
            <person name="Lee S.A."/>
        </authorList>
    </citation>
    <scope>NUCLEOTIDE SEQUENCE [LARGE SCALE GENOMIC DNA]</scope>
    <source>
        <strain evidence="1 2">KIS59-12</strain>
    </source>
</reference>
<dbReference type="OrthoDB" id="773132at2"/>